<dbReference type="EMBL" id="JAGIOD010000001">
    <property type="protein sequence ID" value="MBP2382431.1"/>
    <property type="molecule type" value="Genomic_DNA"/>
</dbReference>
<dbReference type="Proteomes" id="UP001519290">
    <property type="component" value="Unassembled WGS sequence"/>
</dbReference>
<comment type="caution">
    <text evidence="1">The sequence shown here is derived from an EMBL/GenBank/DDBJ whole genome shotgun (WGS) entry which is preliminary data.</text>
</comment>
<name>A0ABS4X1T6_9MICO</name>
<evidence type="ECO:0000313" key="2">
    <source>
        <dbReference type="Proteomes" id="UP001519290"/>
    </source>
</evidence>
<dbReference type="InterPro" id="IPR006311">
    <property type="entry name" value="TAT_signal"/>
</dbReference>
<keyword evidence="2" id="KW-1185">Reference proteome</keyword>
<reference evidence="1 2" key="1">
    <citation type="submission" date="2021-03" db="EMBL/GenBank/DDBJ databases">
        <title>Sequencing the genomes of 1000 actinobacteria strains.</title>
        <authorList>
            <person name="Klenk H.-P."/>
        </authorList>
    </citation>
    <scope>NUCLEOTIDE SEQUENCE [LARGE SCALE GENOMIC DNA]</scope>
    <source>
        <strain evidence="1 2">DSM 14566</strain>
    </source>
</reference>
<protein>
    <submittedName>
        <fullName evidence="1">Aldouronate transport system substrate-binding protein</fullName>
    </submittedName>
</protein>
<gene>
    <name evidence="1" type="ORF">JOF43_002388</name>
</gene>
<dbReference type="PANTHER" id="PTHR43649">
    <property type="entry name" value="ARABINOSE-BINDING PROTEIN-RELATED"/>
    <property type="match status" value="1"/>
</dbReference>
<evidence type="ECO:0000313" key="1">
    <source>
        <dbReference type="EMBL" id="MBP2382431.1"/>
    </source>
</evidence>
<dbReference type="SUPFAM" id="SSF53850">
    <property type="entry name" value="Periplasmic binding protein-like II"/>
    <property type="match status" value="1"/>
</dbReference>
<dbReference type="RefSeq" id="WP_209902283.1">
    <property type="nucleotide sequence ID" value="NZ_BAAAJW010000003.1"/>
</dbReference>
<dbReference type="InterPro" id="IPR050490">
    <property type="entry name" value="Bact_solute-bd_prot1"/>
</dbReference>
<organism evidence="1 2">
    <name type="scientific">Brachybacterium sacelli</name>
    <dbReference type="NCBI Taxonomy" id="173364"/>
    <lineage>
        <taxon>Bacteria</taxon>
        <taxon>Bacillati</taxon>
        <taxon>Actinomycetota</taxon>
        <taxon>Actinomycetes</taxon>
        <taxon>Micrococcales</taxon>
        <taxon>Dermabacteraceae</taxon>
        <taxon>Brachybacterium</taxon>
    </lineage>
</organism>
<dbReference type="Gene3D" id="3.40.190.10">
    <property type="entry name" value="Periplasmic binding protein-like II"/>
    <property type="match status" value="2"/>
</dbReference>
<accession>A0ABS4X1T6</accession>
<dbReference type="PROSITE" id="PS51318">
    <property type="entry name" value="TAT"/>
    <property type="match status" value="1"/>
</dbReference>
<sequence>MDDQRDAPPASTTPLARRTFLGRSAAAGAATVAVPLALSACGGGDEATDETTGGDEYEPGSASLKHELAPEIEGINYPEDYVGPRARELQPFGDGEREFTILSQIDPGMDLETNSYSTHLEETTGVSAKYVTVPAGEDGKTKVNAIVAGGDLPDAMMVGQDIFTLSEISIYGQQGLFLPLDKLIDENAPHILDMFSSFPDMRPQYSSPDGRLYAVPSMNDCYHCKAANVRTWINADWLEAVGAEVPQTLEEYEAVMEAFRDWSGRPQGSALTTASAETMLQLMQFFMGSFLEMPDLHLRRAGDTIEWLHRDPAFREGMIWIQEQFAKGNLDRGILSNTAEQYQKLGDAADGPLFGMAYGYSTFHFAAAADPSDPQDVSRVMKIMPPLEGPAGVRSCQWDHFSYGYPNFVITPQCPDPVQMIRWADHQFELGLTISLTRGEQGTDWDWADQGLQGIDGQQAVYQILDPGTELTNRVWREWGPLYKSMSQRHSEAVPENSPSIEPILYAGTSINEPFATPEEIGVPPLIHDMEQSAQVGEIITNLEDHVKQLMADVATGRADAGEDAAWNAYLDGAEAMGVDTYLSISQAAYDEQYG</sequence>
<proteinExistence type="predicted"/>